<feature type="domain" description="Major facilitator superfamily (MFS) profile" evidence="8">
    <location>
        <begin position="4"/>
        <end position="380"/>
    </location>
</feature>
<evidence type="ECO:0000256" key="7">
    <source>
        <dbReference type="SAM" id="Phobius"/>
    </source>
</evidence>
<feature type="transmembrane region" description="Helical" evidence="7">
    <location>
        <begin position="237"/>
        <end position="256"/>
    </location>
</feature>
<dbReference type="EMBL" id="MIGB01000017">
    <property type="protein sequence ID" value="OSY39472.1"/>
    <property type="molecule type" value="Genomic_DNA"/>
</dbReference>
<feature type="transmembrane region" description="Helical" evidence="7">
    <location>
        <begin position="294"/>
        <end position="314"/>
    </location>
</feature>
<dbReference type="PROSITE" id="PS50850">
    <property type="entry name" value="MFS"/>
    <property type="match status" value="1"/>
</dbReference>
<feature type="transmembrane region" description="Helical" evidence="7">
    <location>
        <begin position="326"/>
        <end position="351"/>
    </location>
</feature>
<comment type="subcellular location">
    <subcellularLocation>
        <location evidence="1">Cell membrane</location>
        <topology evidence="1">Multi-pass membrane protein</topology>
    </subcellularLocation>
</comment>
<feature type="region of interest" description="Disordered" evidence="6">
    <location>
        <begin position="383"/>
        <end position="453"/>
    </location>
</feature>
<dbReference type="PANTHER" id="PTHR43124:SF3">
    <property type="entry name" value="CHLORAMPHENICOL EFFLUX PUMP RV0191"/>
    <property type="match status" value="1"/>
</dbReference>
<keyword evidence="3 7" id="KW-0812">Transmembrane</keyword>
<dbReference type="InterPro" id="IPR036259">
    <property type="entry name" value="MFS_trans_sf"/>
</dbReference>
<feature type="transmembrane region" description="Helical" evidence="7">
    <location>
        <begin position="357"/>
        <end position="380"/>
    </location>
</feature>
<organism evidence="9 10">
    <name type="scientific">Pseudonocardia autotrophica</name>
    <name type="common">Amycolata autotrophica</name>
    <name type="synonym">Nocardia autotrophica</name>
    <dbReference type="NCBI Taxonomy" id="2074"/>
    <lineage>
        <taxon>Bacteria</taxon>
        <taxon>Bacillati</taxon>
        <taxon>Actinomycetota</taxon>
        <taxon>Actinomycetes</taxon>
        <taxon>Pseudonocardiales</taxon>
        <taxon>Pseudonocardiaceae</taxon>
        <taxon>Pseudonocardia</taxon>
    </lineage>
</organism>
<gene>
    <name evidence="9" type="primary">ydhP_1</name>
    <name evidence="9" type="ORF">BG845_03418</name>
</gene>
<dbReference type="GO" id="GO:0022857">
    <property type="term" value="F:transmembrane transporter activity"/>
    <property type="evidence" value="ECO:0007669"/>
    <property type="project" value="InterPro"/>
</dbReference>
<feature type="compositionally biased region" description="Basic and acidic residues" evidence="6">
    <location>
        <begin position="398"/>
        <end position="420"/>
    </location>
</feature>
<evidence type="ECO:0000256" key="2">
    <source>
        <dbReference type="ARBA" id="ARBA00022475"/>
    </source>
</evidence>
<evidence type="ECO:0000256" key="1">
    <source>
        <dbReference type="ARBA" id="ARBA00004651"/>
    </source>
</evidence>
<feature type="transmembrane region" description="Helical" evidence="7">
    <location>
        <begin position="41"/>
        <end position="62"/>
    </location>
</feature>
<evidence type="ECO:0000313" key="9">
    <source>
        <dbReference type="EMBL" id="OSY39472.1"/>
    </source>
</evidence>
<accession>A0A1Y2MWD6</accession>
<feature type="transmembrane region" description="Helical" evidence="7">
    <location>
        <begin position="132"/>
        <end position="154"/>
    </location>
</feature>
<dbReference type="OrthoDB" id="9814237at2"/>
<keyword evidence="2" id="KW-1003">Cell membrane</keyword>
<dbReference type="STRING" id="2074.BG845_03418"/>
<comment type="caution">
    <text evidence="9">The sequence shown here is derived from an EMBL/GenBank/DDBJ whole genome shotgun (WGS) entry which is preliminary data.</text>
</comment>
<proteinExistence type="predicted"/>
<dbReference type="Gene3D" id="1.20.1250.20">
    <property type="entry name" value="MFS general substrate transporter like domains"/>
    <property type="match status" value="1"/>
</dbReference>
<protein>
    <submittedName>
        <fullName evidence="9">Inner membrane transport protein YdhP</fullName>
    </submittedName>
</protein>
<dbReference type="RefSeq" id="WP_085913634.1">
    <property type="nucleotide sequence ID" value="NZ_AP018920.1"/>
</dbReference>
<evidence type="ECO:0000256" key="6">
    <source>
        <dbReference type="SAM" id="MobiDB-lite"/>
    </source>
</evidence>
<dbReference type="InterPro" id="IPR050189">
    <property type="entry name" value="MFS_Efflux_Transporters"/>
</dbReference>
<dbReference type="InterPro" id="IPR020846">
    <property type="entry name" value="MFS_dom"/>
</dbReference>
<dbReference type="PANTHER" id="PTHR43124">
    <property type="entry name" value="PURINE EFFLUX PUMP PBUE"/>
    <property type="match status" value="1"/>
</dbReference>
<name>A0A1Y2MWD6_PSEAH</name>
<feature type="transmembrane region" description="Helical" evidence="7">
    <location>
        <begin position="203"/>
        <end position="225"/>
    </location>
</feature>
<evidence type="ECO:0000256" key="4">
    <source>
        <dbReference type="ARBA" id="ARBA00022989"/>
    </source>
</evidence>
<dbReference type="AlphaFoldDB" id="A0A1Y2MWD6"/>
<dbReference type="CDD" id="cd17324">
    <property type="entry name" value="MFS_NepI_like"/>
    <property type="match status" value="1"/>
</dbReference>
<keyword evidence="5 7" id="KW-0472">Membrane</keyword>
<keyword evidence="10" id="KW-1185">Reference proteome</keyword>
<evidence type="ECO:0000259" key="8">
    <source>
        <dbReference type="PROSITE" id="PS50850"/>
    </source>
</evidence>
<evidence type="ECO:0000256" key="5">
    <source>
        <dbReference type="ARBA" id="ARBA00023136"/>
    </source>
</evidence>
<dbReference type="GO" id="GO:0005886">
    <property type="term" value="C:plasma membrane"/>
    <property type="evidence" value="ECO:0007669"/>
    <property type="project" value="UniProtKB-SubCell"/>
</dbReference>
<feature type="transmembrane region" description="Helical" evidence="7">
    <location>
        <begin position="268"/>
        <end position="288"/>
    </location>
</feature>
<reference evidence="9 10" key="1">
    <citation type="submission" date="2016-09" db="EMBL/GenBank/DDBJ databases">
        <title>Pseudonocardia autotrophica DSM535, a candidate organism with high potential of specific P450 cytochromes.</title>
        <authorList>
            <person name="Grumaz C."/>
            <person name="Vainshtein Y."/>
            <person name="Kirstahler P."/>
            <person name="Sohn K."/>
        </authorList>
    </citation>
    <scope>NUCLEOTIDE SEQUENCE [LARGE SCALE GENOMIC DNA]</scope>
    <source>
        <strain evidence="9 10">DSM 535</strain>
    </source>
</reference>
<feature type="compositionally biased region" description="Low complexity" evidence="6">
    <location>
        <begin position="421"/>
        <end position="435"/>
    </location>
</feature>
<dbReference type="SUPFAM" id="SSF103473">
    <property type="entry name" value="MFS general substrate transporter"/>
    <property type="match status" value="1"/>
</dbReference>
<dbReference type="Proteomes" id="UP000194360">
    <property type="component" value="Unassembled WGS sequence"/>
</dbReference>
<evidence type="ECO:0000256" key="3">
    <source>
        <dbReference type="ARBA" id="ARBA00022692"/>
    </source>
</evidence>
<feature type="transmembrane region" description="Helical" evidence="7">
    <location>
        <begin position="71"/>
        <end position="94"/>
    </location>
</feature>
<dbReference type="Pfam" id="PF07690">
    <property type="entry name" value="MFS_1"/>
    <property type="match status" value="1"/>
</dbReference>
<sequence>MPLLLYVLACAVFVQAMSEFMLAGLVSQISADLAVSIPAAGGLTSAFAAGMVIGAPVMAVAVRRLPSRSSLLVFLTVFVAVHVVGALTSVFAVLAVTRVLAAFANAGFLAVALTVAVRIAPAGRAARATTTLLAGTTLALVAGVPAGAVLGQAFGWRATFWVVAALGVLGLLGLLLGMPTDGAGNRSSGVPFRRELSVLGRSAVVRTLLAAALVNGGTFAVYVYLDPLLTGPGKLPVAIVPVGLAVFGIGSFAGVALAGRYADTRARLLLGAGAGVLGVGWVGLGVLLGAGWPVLALVGLQAALGFAVGATAIARSLVLVAEAGTLGGAATTAALNVGATVGPLFGGWALAGSGTGPVWVAAALVAVALLPILLPGGVAARSGTSDRAPLHGAPVDRAPVDRARADRSPADGVPADRARADGAPADGAPGIRGPATDCVPRAEASGSDDPGLR</sequence>
<keyword evidence="4 7" id="KW-1133">Transmembrane helix</keyword>
<feature type="transmembrane region" description="Helical" evidence="7">
    <location>
        <begin position="160"/>
        <end position="178"/>
    </location>
</feature>
<evidence type="ECO:0000313" key="10">
    <source>
        <dbReference type="Proteomes" id="UP000194360"/>
    </source>
</evidence>
<feature type="transmembrane region" description="Helical" evidence="7">
    <location>
        <begin position="100"/>
        <end position="120"/>
    </location>
</feature>
<dbReference type="InterPro" id="IPR011701">
    <property type="entry name" value="MFS"/>
</dbReference>